<feature type="region of interest" description="Disordered" evidence="1">
    <location>
        <begin position="64"/>
        <end position="90"/>
    </location>
</feature>
<evidence type="ECO:0000313" key="3">
    <source>
        <dbReference type="EMBL" id="ASH99083.1"/>
    </source>
</evidence>
<name>A0A220IGG5_9VIRU</name>
<feature type="domain" description="Hepatitis TT virus Orf2/Gyrovirus Vp2 N-terminal" evidence="2">
    <location>
        <begin position="15"/>
        <end position="51"/>
    </location>
</feature>
<protein>
    <submittedName>
        <fullName evidence="3">ORF2</fullName>
    </submittedName>
</protein>
<dbReference type="InterPro" id="IPR004118">
    <property type="entry name" value="HEV_TT_vir_Orf2/Gyrovir_Vp2_N"/>
</dbReference>
<dbReference type="EMBL" id="MF327541">
    <property type="protein sequence ID" value="ASH99083.1"/>
    <property type="molecule type" value="Genomic_DNA"/>
</dbReference>
<evidence type="ECO:0000259" key="2">
    <source>
        <dbReference type="Pfam" id="PF02957"/>
    </source>
</evidence>
<feature type="compositionally biased region" description="Gly residues" evidence="1">
    <location>
        <begin position="76"/>
        <end position="90"/>
    </location>
</feature>
<organism evidence="3 4">
    <name type="scientific">Giant panda anellovirus</name>
    <dbReference type="NCBI Taxonomy" id="2016460"/>
    <lineage>
        <taxon>Viruses</taxon>
        <taxon>Monodnaviria</taxon>
        <taxon>Shotokuvirae</taxon>
        <taxon>Commensaviricota</taxon>
        <taxon>Cardeaviricetes</taxon>
        <taxon>Sanitavirales</taxon>
        <taxon>Anelloviridae</taxon>
    </lineage>
</organism>
<dbReference type="GeneID" id="33349981"/>
<keyword evidence="4" id="KW-1185">Reference proteome</keyword>
<dbReference type="RefSeq" id="YP_009389429.1">
    <property type="nucleotide sequence ID" value="NC_035192.1"/>
</dbReference>
<sequence>MNPNSFHGRAILQFKKKQALWFQSCSFSHKLFCQCGDWQVHLQRYREQQWKCITGGGHTDLGDISFVTEDGDTQGDTGGEPGGDDTGGLG</sequence>
<dbReference type="Pfam" id="PF02957">
    <property type="entry name" value="TT_ORF2-like"/>
    <property type="match status" value="1"/>
</dbReference>
<reference evidence="4" key="1">
    <citation type="submission" date="2017-06" db="EMBL/GenBank/DDBJ databases">
        <title>Comparison of the viromes in a wild diseased and healthy captive giant pandas.</title>
        <authorList>
            <person name="Zhang W."/>
        </authorList>
    </citation>
    <scope>NUCLEOTIDE SEQUENCE [LARGE SCALE GENOMIC DNA]</scope>
    <source>
        <strain evidence="4">gpan20688</strain>
    </source>
</reference>
<evidence type="ECO:0000313" key="4">
    <source>
        <dbReference type="Proteomes" id="UP000204464"/>
    </source>
</evidence>
<evidence type="ECO:0000256" key="1">
    <source>
        <dbReference type="SAM" id="MobiDB-lite"/>
    </source>
</evidence>
<proteinExistence type="predicted"/>
<accession>A0A220IGG5</accession>
<dbReference type="Proteomes" id="UP000204464">
    <property type="component" value="Segment"/>
</dbReference>
<dbReference type="KEGG" id="vg:33349981"/>